<comment type="caution">
    <text evidence="1">The sequence shown here is derived from an EMBL/GenBank/DDBJ whole genome shotgun (WGS) entry which is preliminary data.</text>
</comment>
<name>A0ABD1DB35_CULPP</name>
<reference evidence="1 2" key="1">
    <citation type="submission" date="2024-05" db="EMBL/GenBank/DDBJ databases">
        <title>Culex pipiens pipiens assembly and annotation.</title>
        <authorList>
            <person name="Alout H."/>
            <person name="Durand T."/>
        </authorList>
    </citation>
    <scope>NUCLEOTIDE SEQUENCE [LARGE SCALE GENOMIC DNA]</scope>
    <source>
        <strain evidence="1">HA-2024</strain>
        <tissue evidence="1">Whole body</tissue>
    </source>
</reference>
<sequence>MLVISPSITTARSKPAWISPNKSSVIAHIHHDHGEAYRLVSKIGGTDFHKVDQRCIYIMSTAMSMLFESRSGAYMPGVCLQTVTLLCWTIAERIKPTLLIKQMDHAMLKLQLDAEDLYEALYHIVNVIITTDKINGGPMRDYGKNRTAKDFSLSEKLNDHHGSRIHQNLNSASRNSQNVVGKLPEPVSVARECPTGKTDGVELVNMHVRCGSPCEASTSSRPLPAP</sequence>
<evidence type="ECO:0000313" key="1">
    <source>
        <dbReference type="EMBL" id="KAL1396826.1"/>
    </source>
</evidence>
<gene>
    <name evidence="1" type="ORF">pipiens_010232</name>
</gene>
<protein>
    <submittedName>
        <fullName evidence="1">Uncharacterized protein</fullName>
    </submittedName>
</protein>
<proteinExistence type="predicted"/>
<evidence type="ECO:0000313" key="2">
    <source>
        <dbReference type="Proteomes" id="UP001562425"/>
    </source>
</evidence>
<accession>A0ABD1DB35</accession>
<dbReference type="EMBL" id="JBEHCU010006561">
    <property type="protein sequence ID" value="KAL1396826.1"/>
    <property type="molecule type" value="Genomic_DNA"/>
</dbReference>
<dbReference type="AlphaFoldDB" id="A0ABD1DB35"/>
<dbReference type="Proteomes" id="UP001562425">
    <property type="component" value="Unassembled WGS sequence"/>
</dbReference>
<organism evidence="1 2">
    <name type="scientific">Culex pipiens pipiens</name>
    <name type="common">Northern house mosquito</name>
    <dbReference type="NCBI Taxonomy" id="38569"/>
    <lineage>
        <taxon>Eukaryota</taxon>
        <taxon>Metazoa</taxon>
        <taxon>Ecdysozoa</taxon>
        <taxon>Arthropoda</taxon>
        <taxon>Hexapoda</taxon>
        <taxon>Insecta</taxon>
        <taxon>Pterygota</taxon>
        <taxon>Neoptera</taxon>
        <taxon>Endopterygota</taxon>
        <taxon>Diptera</taxon>
        <taxon>Nematocera</taxon>
        <taxon>Culicoidea</taxon>
        <taxon>Culicidae</taxon>
        <taxon>Culicinae</taxon>
        <taxon>Culicini</taxon>
        <taxon>Culex</taxon>
        <taxon>Culex</taxon>
    </lineage>
</organism>
<keyword evidence="2" id="KW-1185">Reference proteome</keyword>